<sequence>MARDRRSNSDAAKDRRLTGQLQHSAHNYCNSENADSDFASTVLNGCLTTSPKDYPPAGHGYPSDES</sequence>
<proteinExistence type="predicted"/>
<evidence type="ECO:0000313" key="2">
    <source>
        <dbReference type="EMBL" id="WUS24044.1"/>
    </source>
</evidence>
<feature type="compositionally biased region" description="Basic and acidic residues" evidence="1">
    <location>
        <begin position="1"/>
        <end position="17"/>
    </location>
</feature>
<dbReference type="RefSeq" id="WP_329128165.1">
    <property type="nucleotide sequence ID" value="NZ_CP108473.1"/>
</dbReference>
<name>A0ABZ1VPS8_9ACTN</name>
<evidence type="ECO:0000313" key="3">
    <source>
        <dbReference type="Proteomes" id="UP001432292"/>
    </source>
</evidence>
<gene>
    <name evidence="2" type="ORF">OG727_18210</name>
</gene>
<evidence type="ECO:0000256" key="1">
    <source>
        <dbReference type="SAM" id="MobiDB-lite"/>
    </source>
</evidence>
<keyword evidence="3" id="KW-1185">Reference proteome</keyword>
<organism evidence="2 3">
    <name type="scientific">Streptomyces caniferus</name>
    <dbReference type="NCBI Taxonomy" id="285557"/>
    <lineage>
        <taxon>Bacteria</taxon>
        <taxon>Bacillati</taxon>
        <taxon>Actinomycetota</taxon>
        <taxon>Actinomycetes</taxon>
        <taxon>Kitasatosporales</taxon>
        <taxon>Streptomycetaceae</taxon>
        <taxon>Streptomyces</taxon>
    </lineage>
</organism>
<dbReference type="EMBL" id="CP108473">
    <property type="protein sequence ID" value="WUS24044.1"/>
    <property type="molecule type" value="Genomic_DNA"/>
</dbReference>
<dbReference type="Proteomes" id="UP001432292">
    <property type="component" value="Chromosome"/>
</dbReference>
<feature type="region of interest" description="Disordered" evidence="1">
    <location>
        <begin position="1"/>
        <end position="20"/>
    </location>
</feature>
<accession>A0ABZ1VPS8</accession>
<feature type="region of interest" description="Disordered" evidence="1">
    <location>
        <begin position="47"/>
        <end position="66"/>
    </location>
</feature>
<protein>
    <submittedName>
        <fullName evidence="2">Uncharacterized protein</fullName>
    </submittedName>
</protein>
<reference evidence="2" key="1">
    <citation type="submission" date="2022-10" db="EMBL/GenBank/DDBJ databases">
        <title>The complete genomes of actinobacterial strains from the NBC collection.</title>
        <authorList>
            <person name="Joergensen T.S."/>
            <person name="Alvarez Arevalo M."/>
            <person name="Sterndorff E.B."/>
            <person name="Faurdal D."/>
            <person name="Vuksanovic O."/>
            <person name="Mourched A.-S."/>
            <person name="Charusanti P."/>
            <person name="Shaw S."/>
            <person name="Blin K."/>
            <person name="Weber T."/>
        </authorList>
    </citation>
    <scope>NUCLEOTIDE SEQUENCE</scope>
    <source>
        <strain evidence="2">NBC_01256</strain>
    </source>
</reference>